<name>A0A367K3V0_RHIAZ</name>
<accession>A0A367K3V0</accession>
<gene>
    <name evidence="1" type="ORF">CU097_012423</name>
</gene>
<dbReference type="AlphaFoldDB" id="A0A367K3V0"/>
<evidence type="ECO:0000313" key="2">
    <source>
        <dbReference type="Proteomes" id="UP000252139"/>
    </source>
</evidence>
<evidence type="ECO:0000313" key="1">
    <source>
        <dbReference type="EMBL" id="RCH96857.1"/>
    </source>
</evidence>
<organism evidence="1 2">
    <name type="scientific">Rhizopus azygosporus</name>
    <name type="common">Rhizopus microsporus var. azygosporus</name>
    <dbReference type="NCBI Taxonomy" id="86630"/>
    <lineage>
        <taxon>Eukaryota</taxon>
        <taxon>Fungi</taxon>
        <taxon>Fungi incertae sedis</taxon>
        <taxon>Mucoromycota</taxon>
        <taxon>Mucoromycotina</taxon>
        <taxon>Mucoromycetes</taxon>
        <taxon>Mucorales</taxon>
        <taxon>Mucorineae</taxon>
        <taxon>Rhizopodaceae</taxon>
        <taxon>Rhizopus</taxon>
    </lineage>
</organism>
<reference evidence="1 2" key="1">
    <citation type="journal article" date="2018" name="G3 (Bethesda)">
        <title>Phylogenetic and Phylogenomic Definition of Rhizopus Species.</title>
        <authorList>
            <person name="Gryganskyi A.P."/>
            <person name="Golan J."/>
            <person name="Dolatabadi S."/>
            <person name="Mondo S."/>
            <person name="Robb S."/>
            <person name="Idnurm A."/>
            <person name="Muszewska A."/>
            <person name="Steczkiewicz K."/>
            <person name="Masonjones S."/>
            <person name="Liao H.L."/>
            <person name="Gajdeczka M.T."/>
            <person name="Anike F."/>
            <person name="Vuek A."/>
            <person name="Anishchenko I.M."/>
            <person name="Voigt K."/>
            <person name="de Hoog G.S."/>
            <person name="Smith M.E."/>
            <person name="Heitman J."/>
            <person name="Vilgalys R."/>
            <person name="Stajich J.E."/>
        </authorList>
    </citation>
    <scope>NUCLEOTIDE SEQUENCE [LARGE SCALE GENOMIC DNA]</scope>
    <source>
        <strain evidence="1 2">CBS 357.93</strain>
    </source>
</reference>
<dbReference type="EMBL" id="PJQL01000331">
    <property type="protein sequence ID" value="RCH96857.1"/>
    <property type="molecule type" value="Genomic_DNA"/>
</dbReference>
<protein>
    <submittedName>
        <fullName evidence="1">Uncharacterized protein</fullName>
    </submittedName>
</protein>
<dbReference type="Proteomes" id="UP000252139">
    <property type="component" value="Unassembled WGS sequence"/>
</dbReference>
<keyword evidence="2" id="KW-1185">Reference proteome</keyword>
<sequence>MFDFSAWFELEEDINLPPTQGCYPYLTRLTVQTTKSLIPKKMIDNITKRFQLFPMNLNTYNSLYFIIDTDHLEFSTVKVSLERSTRKTIKHKPELDAYVLNPSFKAYQLILDIDKLDINIDLVAESVGMTSSVCSFIQKCYRLQELYFSVGLLNHFTAAPIAHYKAYIFVNPISINVPGDDRQIIDLKDMTLQCLWLTLDDMTISVAAHEKCSYYRPCFDSYIEIPLEEAMQLLDFDSEDHYSVFCHHVDELVLNLSVNPPDY</sequence>
<comment type="caution">
    <text evidence="1">The sequence shown here is derived from an EMBL/GenBank/DDBJ whole genome shotgun (WGS) entry which is preliminary data.</text>
</comment>
<proteinExistence type="predicted"/>